<protein>
    <submittedName>
        <fullName evidence="1">Uncharacterized protein</fullName>
    </submittedName>
</protein>
<gene>
    <name evidence="1" type="ORF">PROFUN_09782</name>
</gene>
<evidence type="ECO:0000313" key="1">
    <source>
        <dbReference type="EMBL" id="PRP83103.1"/>
    </source>
</evidence>
<organism evidence="1 2">
    <name type="scientific">Planoprotostelium fungivorum</name>
    <dbReference type="NCBI Taxonomy" id="1890364"/>
    <lineage>
        <taxon>Eukaryota</taxon>
        <taxon>Amoebozoa</taxon>
        <taxon>Evosea</taxon>
        <taxon>Variosea</taxon>
        <taxon>Cavosteliida</taxon>
        <taxon>Cavosteliaceae</taxon>
        <taxon>Planoprotostelium</taxon>
    </lineage>
</organism>
<dbReference type="AlphaFoldDB" id="A0A2P6NGM5"/>
<proteinExistence type="predicted"/>
<dbReference type="EMBL" id="MDYQ01000089">
    <property type="protein sequence ID" value="PRP83103.1"/>
    <property type="molecule type" value="Genomic_DNA"/>
</dbReference>
<sequence length="136" mass="15463">MERAADICDKGLIPKEAIKKLKYNYQGPQADFDKRLVNTTDAYNTYKTTRPPRYAEKQRRKSTTVASWPPGRRVARNSVTVTLAHIPLSDILQISLYTLEQTGIHKHLRINLCLQVPHSNLYPLRAICSTDANTPT</sequence>
<dbReference type="InParanoid" id="A0A2P6NGM5"/>
<keyword evidence="2" id="KW-1185">Reference proteome</keyword>
<dbReference type="Proteomes" id="UP000241769">
    <property type="component" value="Unassembled WGS sequence"/>
</dbReference>
<accession>A0A2P6NGM5</accession>
<comment type="caution">
    <text evidence="1">The sequence shown here is derived from an EMBL/GenBank/DDBJ whole genome shotgun (WGS) entry which is preliminary data.</text>
</comment>
<name>A0A2P6NGM5_9EUKA</name>
<evidence type="ECO:0000313" key="2">
    <source>
        <dbReference type="Proteomes" id="UP000241769"/>
    </source>
</evidence>
<reference evidence="1 2" key="1">
    <citation type="journal article" date="2018" name="Genome Biol. Evol.">
        <title>Multiple Roots of Fruiting Body Formation in Amoebozoa.</title>
        <authorList>
            <person name="Hillmann F."/>
            <person name="Forbes G."/>
            <person name="Novohradska S."/>
            <person name="Ferling I."/>
            <person name="Riege K."/>
            <person name="Groth M."/>
            <person name="Westermann M."/>
            <person name="Marz M."/>
            <person name="Spaller T."/>
            <person name="Winckler T."/>
            <person name="Schaap P."/>
            <person name="Glockner G."/>
        </authorList>
    </citation>
    <scope>NUCLEOTIDE SEQUENCE [LARGE SCALE GENOMIC DNA]</scope>
    <source>
        <strain evidence="1 2">Jena</strain>
    </source>
</reference>